<dbReference type="Gene3D" id="3.30.360.10">
    <property type="entry name" value="Dihydrodipicolinate Reductase, domain 2"/>
    <property type="match status" value="1"/>
</dbReference>
<dbReference type="Proteomes" id="UP000824072">
    <property type="component" value="Unassembled WGS sequence"/>
</dbReference>
<dbReference type="InterPro" id="IPR000683">
    <property type="entry name" value="Gfo/Idh/MocA-like_OxRdtase_N"/>
</dbReference>
<comment type="caution">
    <text evidence="4">The sequence shown here is derived from an EMBL/GenBank/DDBJ whole genome shotgun (WGS) entry which is preliminary data.</text>
</comment>
<dbReference type="GO" id="GO:0000166">
    <property type="term" value="F:nucleotide binding"/>
    <property type="evidence" value="ECO:0007669"/>
    <property type="project" value="InterPro"/>
</dbReference>
<dbReference type="InterPro" id="IPR050463">
    <property type="entry name" value="Gfo/Idh/MocA_oxidrdct_glycsds"/>
</dbReference>
<dbReference type="EMBL" id="DVMU01000186">
    <property type="protein sequence ID" value="HIU34590.1"/>
    <property type="molecule type" value="Genomic_DNA"/>
</dbReference>
<protein>
    <submittedName>
        <fullName evidence="4">Gfo/Idh/MocA family oxidoreductase</fullName>
    </submittedName>
</protein>
<dbReference type="PANTHER" id="PTHR43818:SF11">
    <property type="entry name" value="BCDNA.GH03377"/>
    <property type="match status" value="1"/>
</dbReference>
<gene>
    <name evidence="4" type="ORF">IAB02_08505</name>
</gene>
<reference evidence="4" key="1">
    <citation type="submission" date="2020-10" db="EMBL/GenBank/DDBJ databases">
        <authorList>
            <person name="Gilroy R."/>
        </authorList>
    </citation>
    <scope>NUCLEOTIDE SEQUENCE</scope>
    <source>
        <strain evidence="4">ChiHcec3-11533</strain>
    </source>
</reference>
<dbReference type="InterPro" id="IPR055170">
    <property type="entry name" value="GFO_IDH_MocA-like_dom"/>
</dbReference>
<organism evidence="4 5">
    <name type="scientific">Candidatus Pullichristensenella excrementigallinarum</name>
    <dbReference type="NCBI Taxonomy" id="2840907"/>
    <lineage>
        <taxon>Bacteria</taxon>
        <taxon>Bacillati</taxon>
        <taxon>Bacillota</taxon>
        <taxon>Clostridia</taxon>
        <taxon>Candidatus Pullichristensenella</taxon>
    </lineage>
</organism>
<feature type="domain" description="GFO/IDH/MocA-like oxidoreductase" evidence="3">
    <location>
        <begin position="132"/>
        <end position="254"/>
    </location>
</feature>
<dbReference type="InterPro" id="IPR036291">
    <property type="entry name" value="NAD(P)-bd_dom_sf"/>
</dbReference>
<dbReference type="AlphaFoldDB" id="A0A9D1ICT3"/>
<keyword evidence="1" id="KW-0560">Oxidoreductase</keyword>
<dbReference type="Pfam" id="PF01408">
    <property type="entry name" value="GFO_IDH_MocA"/>
    <property type="match status" value="1"/>
</dbReference>
<accession>A0A9D1ICT3</accession>
<name>A0A9D1ICT3_9FIRM</name>
<evidence type="ECO:0000313" key="4">
    <source>
        <dbReference type="EMBL" id="HIU34590.1"/>
    </source>
</evidence>
<dbReference type="Gene3D" id="3.40.50.720">
    <property type="entry name" value="NAD(P)-binding Rossmann-like Domain"/>
    <property type="match status" value="1"/>
</dbReference>
<evidence type="ECO:0000313" key="5">
    <source>
        <dbReference type="Proteomes" id="UP000824072"/>
    </source>
</evidence>
<dbReference type="PANTHER" id="PTHR43818">
    <property type="entry name" value="BCDNA.GH03377"/>
    <property type="match status" value="1"/>
</dbReference>
<dbReference type="Pfam" id="PF22725">
    <property type="entry name" value="GFO_IDH_MocA_C3"/>
    <property type="match status" value="1"/>
</dbReference>
<sequence>MEKLRWGVIGAGGIADRRTIPGMLQAQNAELVAVMEIRQDFAEQLKQKYGARRAYAREEDLLSDPEVDAVYIASPVVEHARQARLAADYRKHILLEKPVAMTSTEGQQVLDYCAQRGVQIGAGLMMRFGSHVRNMKNAIAQGKIGQVVSGYSQFTLWLPDGAGNWRLEKARSGGGCMMDMGVHTIDLMEYITGMRVTRVAALNETITFSYDVEDTSTLLLRMENGAQCVVQTNFNIPDEAAKWRMEFFGTRGRLMGDTIIGQIDGGALNALFLEGDRQYDPGQDHQDEAGVEIPGEFGNLYTREIESFSHSILTGARLEVPARDAVRVQRIMESAYRSGEEGRILAIE</sequence>
<dbReference type="SUPFAM" id="SSF55347">
    <property type="entry name" value="Glyceraldehyde-3-phosphate dehydrogenase-like, C-terminal domain"/>
    <property type="match status" value="1"/>
</dbReference>
<evidence type="ECO:0000256" key="1">
    <source>
        <dbReference type="ARBA" id="ARBA00023002"/>
    </source>
</evidence>
<evidence type="ECO:0000259" key="2">
    <source>
        <dbReference type="Pfam" id="PF01408"/>
    </source>
</evidence>
<reference evidence="4" key="2">
    <citation type="journal article" date="2021" name="PeerJ">
        <title>Extensive microbial diversity within the chicken gut microbiome revealed by metagenomics and culture.</title>
        <authorList>
            <person name="Gilroy R."/>
            <person name="Ravi A."/>
            <person name="Getino M."/>
            <person name="Pursley I."/>
            <person name="Horton D.L."/>
            <person name="Alikhan N.F."/>
            <person name="Baker D."/>
            <person name="Gharbi K."/>
            <person name="Hall N."/>
            <person name="Watson M."/>
            <person name="Adriaenssens E.M."/>
            <person name="Foster-Nyarko E."/>
            <person name="Jarju S."/>
            <person name="Secka A."/>
            <person name="Antonio M."/>
            <person name="Oren A."/>
            <person name="Chaudhuri R.R."/>
            <person name="La Ragione R."/>
            <person name="Hildebrand F."/>
            <person name="Pallen M.J."/>
        </authorList>
    </citation>
    <scope>NUCLEOTIDE SEQUENCE</scope>
    <source>
        <strain evidence="4">ChiHcec3-11533</strain>
    </source>
</reference>
<feature type="domain" description="Gfo/Idh/MocA-like oxidoreductase N-terminal" evidence="2">
    <location>
        <begin position="4"/>
        <end position="122"/>
    </location>
</feature>
<proteinExistence type="predicted"/>
<dbReference type="GO" id="GO:0016491">
    <property type="term" value="F:oxidoreductase activity"/>
    <property type="evidence" value="ECO:0007669"/>
    <property type="project" value="UniProtKB-KW"/>
</dbReference>
<evidence type="ECO:0000259" key="3">
    <source>
        <dbReference type="Pfam" id="PF22725"/>
    </source>
</evidence>
<dbReference type="SUPFAM" id="SSF51735">
    <property type="entry name" value="NAD(P)-binding Rossmann-fold domains"/>
    <property type="match status" value="1"/>
</dbReference>